<dbReference type="AlphaFoldDB" id="A0AAV4QQN9"/>
<evidence type="ECO:0000313" key="3">
    <source>
        <dbReference type="Proteomes" id="UP001054837"/>
    </source>
</evidence>
<sequence>MGNWSKKIIRTLLLLSHNSHNNVFVLSETGAHNFVSLRIFFFDILPISVEKSCSGFGRIIKECPLQWPPSIESGLLIDLGLASRNFGLLLLAILVGISVTVFFSLSSFYFISDVGVVFVYSLKDNMIIF</sequence>
<gene>
    <name evidence="2" type="ORF">CDAR_463431</name>
</gene>
<keyword evidence="1" id="KW-1133">Transmembrane helix</keyword>
<feature type="transmembrane region" description="Helical" evidence="1">
    <location>
        <begin position="86"/>
        <end position="111"/>
    </location>
</feature>
<reference evidence="2 3" key="1">
    <citation type="submission" date="2021-06" db="EMBL/GenBank/DDBJ databases">
        <title>Caerostris darwini draft genome.</title>
        <authorList>
            <person name="Kono N."/>
            <person name="Arakawa K."/>
        </authorList>
    </citation>
    <scope>NUCLEOTIDE SEQUENCE [LARGE SCALE GENOMIC DNA]</scope>
</reference>
<organism evidence="2 3">
    <name type="scientific">Caerostris darwini</name>
    <dbReference type="NCBI Taxonomy" id="1538125"/>
    <lineage>
        <taxon>Eukaryota</taxon>
        <taxon>Metazoa</taxon>
        <taxon>Ecdysozoa</taxon>
        <taxon>Arthropoda</taxon>
        <taxon>Chelicerata</taxon>
        <taxon>Arachnida</taxon>
        <taxon>Araneae</taxon>
        <taxon>Araneomorphae</taxon>
        <taxon>Entelegynae</taxon>
        <taxon>Araneoidea</taxon>
        <taxon>Araneidae</taxon>
        <taxon>Caerostris</taxon>
    </lineage>
</organism>
<keyword evidence="1" id="KW-0472">Membrane</keyword>
<comment type="caution">
    <text evidence="2">The sequence shown here is derived from an EMBL/GenBank/DDBJ whole genome shotgun (WGS) entry which is preliminary data.</text>
</comment>
<proteinExistence type="predicted"/>
<accession>A0AAV4QQN9</accession>
<dbReference type="EMBL" id="BPLQ01005035">
    <property type="protein sequence ID" value="GIY12383.1"/>
    <property type="molecule type" value="Genomic_DNA"/>
</dbReference>
<dbReference type="Proteomes" id="UP001054837">
    <property type="component" value="Unassembled WGS sequence"/>
</dbReference>
<keyword evidence="3" id="KW-1185">Reference proteome</keyword>
<name>A0AAV4QQN9_9ARAC</name>
<evidence type="ECO:0000256" key="1">
    <source>
        <dbReference type="SAM" id="Phobius"/>
    </source>
</evidence>
<evidence type="ECO:0000313" key="2">
    <source>
        <dbReference type="EMBL" id="GIY12383.1"/>
    </source>
</evidence>
<protein>
    <submittedName>
        <fullName evidence="2">Uncharacterized protein</fullName>
    </submittedName>
</protein>
<keyword evidence="1" id="KW-0812">Transmembrane</keyword>